<organism evidence="3 4">
    <name type="scientific">Pythium oligandrum</name>
    <name type="common">Mycoparasitic fungus</name>
    <dbReference type="NCBI Taxonomy" id="41045"/>
    <lineage>
        <taxon>Eukaryota</taxon>
        <taxon>Sar</taxon>
        <taxon>Stramenopiles</taxon>
        <taxon>Oomycota</taxon>
        <taxon>Peronosporomycetes</taxon>
        <taxon>Pythiales</taxon>
        <taxon>Pythiaceae</taxon>
        <taxon>Pythium</taxon>
    </lineage>
</organism>
<dbReference type="PROSITE" id="PS50186">
    <property type="entry name" value="DEP"/>
    <property type="match status" value="1"/>
</dbReference>
<feature type="domain" description="DEP" evidence="2">
    <location>
        <begin position="271"/>
        <end position="347"/>
    </location>
</feature>
<dbReference type="EMBL" id="SPLM01000145">
    <property type="protein sequence ID" value="TMW56575.1"/>
    <property type="molecule type" value="Genomic_DNA"/>
</dbReference>
<evidence type="ECO:0000256" key="1">
    <source>
        <dbReference type="SAM" id="MobiDB-lite"/>
    </source>
</evidence>
<evidence type="ECO:0000313" key="4">
    <source>
        <dbReference type="Proteomes" id="UP000794436"/>
    </source>
</evidence>
<dbReference type="Gene3D" id="1.10.10.10">
    <property type="entry name" value="Winged helix-like DNA-binding domain superfamily/Winged helix DNA-binding domain"/>
    <property type="match status" value="2"/>
</dbReference>
<dbReference type="InterPro" id="IPR036390">
    <property type="entry name" value="WH_DNA-bd_sf"/>
</dbReference>
<comment type="caution">
    <text evidence="3">The sequence shown here is derived from an EMBL/GenBank/DDBJ whole genome shotgun (WGS) entry which is preliminary data.</text>
</comment>
<dbReference type="CDD" id="cd04371">
    <property type="entry name" value="DEP"/>
    <property type="match status" value="2"/>
</dbReference>
<dbReference type="SUPFAM" id="SSF46785">
    <property type="entry name" value="Winged helix' DNA-binding domain"/>
    <property type="match status" value="2"/>
</dbReference>
<dbReference type="Proteomes" id="UP000794436">
    <property type="component" value="Unassembled WGS sequence"/>
</dbReference>
<feature type="compositionally biased region" description="Basic and acidic residues" evidence="1">
    <location>
        <begin position="209"/>
        <end position="218"/>
    </location>
</feature>
<sequence>MTPSPRPTVTRPSELSIIAAAHSTEQHKGEVIDGSGRALRLEPIRPSIGSMSMISMGSSAGSRSSLELGGSGIHEKPHASADEIRALLQRTNTALEKIVKIRESMEPLVDFSQFKKSTSRRSRMSSGFSDIPIADGSGSRTNLGDSYHSTASDDPLGGRSTGSTESTSSNDEDDSLLSSSDHSQLISSFGTPHELDDLREVNEEEYEEEPKKKSAPKVEEEDDDDDDNLSLSSMDDLSQFKEERLERMRGITVEFHEGLPAEFFQAVARFLHTSLEVKTRHSRFNFYKEAFVGNDAVRAMVLSGFAQDQPTALRYGNVLVKLGYIEHVSRTDDQLHNNKENFYRFTRMLEYDDEERLSDPAARVSINAANYRESVLMRETVTNVEYDFTEASNEVHALATEESLQSIARVLHKAFERKNKLLFYKGFVGCFLGAEAVNVIRELRIGTSLIDAVFIGQAMLDEKIIEPIATNVTTFQDKYVFYRLTQVRS</sequence>
<feature type="compositionally biased region" description="Acidic residues" evidence="1">
    <location>
        <begin position="219"/>
        <end position="228"/>
    </location>
</feature>
<feature type="region of interest" description="Disordered" evidence="1">
    <location>
        <begin position="115"/>
        <end position="236"/>
    </location>
</feature>
<feature type="region of interest" description="Disordered" evidence="1">
    <location>
        <begin position="56"/>
        <end position="76"/>
    </location>
</feature>
<evidence type="ECO:0000313" key="3">
    <source>
        <dbReference type="EMBL" id="TMW56575.1"/>
    </source>
</evidence>
<feature type="compositionally biased region" description="Low complexity" evidence="1">
    <location>
        <begin position="56"/>
        <end position="68"/>
    </location>
</feature>
<keyword evidence="4" id="KW-1185">Reference proteome</keyword>
<name>A0A8K1C524_PYTOL</name>
<dbReference type="Pfam" id="PF00610">
    <property type="entry name" value="DEP"/>
    <property type="match status" value="2"/>
</dbReference>
<feature type="compositionally biased region" description="Polar residues" evidence="1">
    <location>
        <begin position="138"/>
        <end position="152"/>
    </location>
</feature>
<reference evidence="3" key="1">
    <citation type="submission" date="2019-03" db="EMBL/GenBank/DDBJ databases">
        <title>Long read genome sequence of the mycoparasitic Pythium oligandrum ATCC 38472 isolated from sugarbeet rhizosphere.</title>
        <authorList>
            <person name="Gaulin E."/>
        </authorList>
    </citation>
    <scope>NUCLEOTIDE SEQUENCE</scope>
    <source>
        <strain evidence="3">ATCC 38472_TT</strain>
    </source>
</reference>
<dbReference type="OrthoDB" id="196547at2759"/>
<dbReference type="GO" id="GO:0035556">
    <property type="term" value="P:intracellular signal transduction"/>
    <property type="evidence" value="ECO:0007669"/>
    <property type="project" value="InterPro"/>
</dbReference>
<proteinExistence type="predicted"/>
<feature type="compositionally biased region" description="Low complexity" evidence="1">
    <location>
        <begin position="176"/>
        <end position="188"/>
    </location>
</feature>
<dbReference type="InterPro" id="IPR036388">
    <property type="entry name" value="WH-like_DNA-bd_sf"/>
</dbReference>
<protein>
    <recommendedName>
        <fullName evidence="2">DEP domain-containing protein</fullName>
    </recommendedName>
</protein>
<dbReference type="AlphaFoldDB" id="A0A8K1C524"/>
<gene>
    <name evidence="3" type="ORF">Poli38472_006585</name>
</gene>
<dbReference type="InterPro" id="IPR000591">
    <property type="entry name" value="DEP_dom"/>
</dbReference>
<dbReference type="SMART" id="SM00049">
    <property type="entry name" value="DEP"/>
    <property type="match status" value="2"/>
</dbReference>
<accession>A0A8K1C524</accession>
<evidence type="ECO:0000259" key="2">
    <source>
        <dbReference type="PROSITE" id="PS50186"/>
    </source>
</evidence>